<feature type="compositionally biased region" description="Low complexity" evidence="1">
    <location>
        <begin position="76"/>
        <end position="87"/>
    </location>
</feature>
<dbReference type="Proteomes" id="UP001487740">
    <property type="component" value="Unassembled WGS sequence"/>
</dbReference>
<name>A0AAW0SWC1_SCYPA</name>
<sequence length="100" mass="10932">MGVSTCNLTREGACWVGGEEVGSLDERTNRYTHATSLPHARTPAHCQGVPVPHAHRNTRLRLQERHSRPPTSSPRLAAHLTHAAHAVHPPRRATDKGGDK</sequence>
<evidence type="ECO:0000313" key="2">
    <source>
        <dbReference type="EMBL" id="KAK8378990.1"/>
    </source>
</evidence>
<evidence type="ECO:0000313" key="3">
    <source>
        <dbReference type="Proteomes" id="UP001487740"/>
    </source>
</evidence>
<keyword evidence="3" id="KW-1185">Reference proteome</keyword>
<accession>A0AAW0SWC1</accession>
<reference evidence="2 3" key="1">
    <citation type="submission" date="2023-03" db="EMBL/GenBank/DDBJ databases">
        <title>High-quality genome of Scylla paramamosain provides insights in environmental adaptation.</title>
        <authorList>
            <person name="Zhang L."/>
        </authorList>
    </citation>
    <scope>NUCLEOTIDE SEQUENCE [LARGE SCALE GENOMIC DNA]</scope>
    <source>
        <strain evidence="2">LZ_2023a</strain>
        <tissue evidence="2">Muscle</tissue>
    </source>
</reference>
<protein>
    <submittedName>
        <fullName evidence="2">Uncharacterized protein</fullName>
    </submittedName>
</protein>
<feature type="region of interest" description="Disordered" evidence="1">
    <location>
        <begin position="63"/>
        <end position="100"/>
    </location>
</feature>
<proteinExistence type="predicted"/>
<dbReference type="AlphaFoldDB" id="A0AAW0SWC1"/>
<comment type="caution">
    <text evidence="2">The sequence shown here is derived from an EMBL/GenBank/DDBJ whole genome shotgun (WGS) entry which is preliminary data.</text>
</comment>
<dbReference type="EMBL" id="JARAKH010000044">
    <property type="protein sequence ID" value="KAK8378990.1"/>
    <property type="molecule type" value="Genomic_DNA"/>
</dbReference>
<organism evidence="2 3">
    <name type="scientific">Scylla paramamosain</name>
    <name type="common">Mud crab</name>
    <dbReference type="NCBI Taxonomy" id="85552"/>
    <lineage>
        <taxon>Eukaryota</taxon>
        <taxon>Metazoa</taxon>
        <taxon>Ecdysozoa</taxon>
        <taxon>Arthropoda</taxon>
        <taxon>Crustacea</taxon>
        <taxon>Multicrustacea</taxon>
        <taxon>Malacostraca</taxon>
        <taxon>Eumalacostraca</taxon>
        <taxon>Eucarida</taxon>
        <taxon>Decapoda</taxon>
        <taxon>Pleocyemata</taxon>
        <taxon>Brachyura</taxon>
        <taxon>Eubrachyura</taxon>
        <taxon>Portunoidea</taxon>
        <taxon>Portunidae</taxon>
        <taxon>Portuninae</taxon>
        <taxon>Scylla</taxon>
    </lineage>
</organism>
<gene>
    <name evidence="2" type="ORF">O3P69_009616</name>
</gene>
<evidence type="ECO:0000256" key="1">
    <source>
        <dbReference type="SAM" id="MobiDB-lite"/>
    </source>
</evidence>